<name>A0A7J6FGR3_CANSA</name>
<comment type="catalytic activity">
    <reaction evidence="1">
        <text>S-ubiquitinyl-[E2 ubiquitin-conjugating enzyme]-L-cysteine + [acceptor protein]-L-lysine = [E2 ubiquitin-conjugating enzyme]-L-cysteine + N(6)-ubiquitinyl-[acceptor protein]-L-lysine.</text>
        <dbReference type="EC" id="2.3.2.27"/>
    </reaction>
</comment>
<dbReference type="InterPro" id="IPR011016">
    <property type="entry name" value="Znf_RING-CH"/>
</dbReference>
<dbReference type="PANTHER" id="PTHR15710:SF231">
    <property type="entry name" value="RING-TYPE DOMAIN-CONTAINING PROTEIN"/>
    <property type="match status" value="1"/>
</dbReference>
<evidence type="ECO:0000313" key="9">
    <source>
        <dbReference type="Proteomes" id="UP000525078"/>
    </source>
</evidence>
<dbReference type="Pfam" id="PF13639">
    <property type="entry name" value="zf-RING_2"/>
    <property type="match status" value="1"/>
</dbReference>
<evidence type="ECO:0000256" key="3">
    <source>
        <dbReference type="ARBA" id="ARBA00022723"/>
    </source>
</evidence>
<dbReference type="SUPFAM" id="SSF57850">
    <property type="entry name" value="RING/U-box"/>
    <property type="match status" value="1"/>
</dbReference>
<feature type="domain" description="RING-type" evidence="7">
    <location>
        <begin position="188"/>
        <end position="229"/>
    </location>
</feature>
<evidence type="ECO:0000259" key="7">
    <source>
        <dbReference type="PROSITE" id="PS50089"/>
    </source>
</evidence>
<dbReference type="EC" id="2.3.2.27" evidence="2"/>
<dbReference type="CDD" id="cd16454">
    <property type="entry name" value="RING-H2_PA-TM-RING"/>
    <property type="match status" value="1"/>
</dbReference>
<dbReference type="SMART" id="SM00184">
    <property type="entry name" value="RING"/>
    <property type="match status" value="1"/>
</dbReference>
<dbReference type="InterPro" id="IPR001841">
    <property type="entry name" value="Znf_RING"/>
</dbReference>
<keyword evidence="3" id="KW-0479">Metal-binding</keyword>
<gene>
    <name evidence="8" type="ORF">F8388_011753</name>
</gene>
<evidence type="ECO:0000256" key="6">
    <source>
        <dbReference type="PROSITE-ProRule" id="PRU00175"/>
    </source>
</evidence>
<evidence type="ECO:0000256" key="4">
    <source>
        <dbReference type="ARBA" id="ARBA00022771"/>
    </source>
</evidence>
<accession>A0A7J6FGR3</accession>
<evidence type="ECO:0000256" key="2">
    <source>
        <dbReference type="ARBA" id="ARBA00012483"/>
    </source>
</evidence>
<comment type="caution">
    <text evidence="8">The sequence shown here is derived from an EMBL/GenBank/DDBJ whole genome shotgun (WGS) entry which is preliminary data.</text>
</comment>
<keyword evidence="5" id="KW-0862">Zinc</keyword>
<dbReference type="Proteomes" id="UP000525078">
    <property type="component" value="Unassembled WGS sequence"/>
</dbReference>
<dbReference type="SMART" id="SM00744">
    <property type="entry name" value="RINGv"/>
    <property type="match status" value="1"/>
</dbReference>
<dbReference type="GO" id="GO:0016567">
    <property type="term" value="P:protein ubiquitination"/>
    <property type="evidence" value="ECO:0007669"/>
    <property type="project" value="TreeGrafter"/>
</dbReference>
<reference evidence="8 9" key="1">
    <citation type="journal article" date="2020" name="bioRxiv">
        <title>Sequence and annotation of 42 cannabis genomes reveals extensive copy number variation in cannabinoid synthesis and pathogen resistance genes.</title>
        <authorList>
            <person name="Mckernan K.J."/>
            <person name="Helbert Y."/>
            <person name="Kane L.T."/>
            <person name="Ebling H."/>
            <person name="Zhang L."/>
            <person name="Liu B."/>
            <person name="Eaton Z."/>
            <person name="Mclaughlin S."/>
            <person name="Kingan S."/>
            <person name="Baybayan P."/>
            <person name="Concepcion G."/>
            <person name="Jordan M."/>
            <person name="Riva A."/>
            <person name="Barbazuk W."/>
            <person name="Harkins T."/>
        </authorList>
    </citation>
    <scope>NUCLEOTIDE SEQUENCE [LARGE SCALE GENOMIC DNA]</scope>
    <source>
        <strain evidence="9">cv. Jamaican Lion 4</strain>
        <tissue evidence="8">Leaf</tissue>
    </source>
</reference>
<protein>
    <recommendedName>
        <fullName evidence="2">RING-type E3 ubiquitin transferase</fullName>
        <ecNumber evidence="2">2.3.2.27</ecNumber>
    </recommendedName>
</protein>
<dbReference type="Gene3D" id="3.30.40.10">
    <property type="entry name" value="Zinc/RING finger domain, C3HC4 (zinc finger)"/>
    <property type="match status" value="1"/>
</dbReference>
<organism evidence="8 9">
    <name type="scientific">Cannabis sativa</name>
    <name type="common">Hemp</name>
    <name type="synonym">Marijuana</name>
    <dbReference type="NCBI Taxonomy" id="3483"/>
    <lineage>
        <taxon>Eukaryota</taxon>
        <taxon>Viridiplantae</taxon>
        <taxon>Streptophyta</taxon>
        <taxon>Embryophyta</taxon>
        <taxon>Tracheophyta</taxon>
        <taxon>Spermatophyta</taxon>
        <taxon>Magnoliopsida</taxon>
        <taxon>eudicotyledons</taxon>
        <taxon>Gunneridae</taxon>
        <taxon>Pentapetalae</taxon>
        <taxon>rosids</taxon>
        <taxon>fabids</taxon>
        <taxon>Rosales</taxon>
        <taxon>Cannabaceae</taxon>
        <taxon>Cannabis</taxon>
    </lineage>
</organism>
<dbReference type="AlphaFoldDB" id="A0A7J6FGR3"/>
<dbReference type="PANTHER" id="PTHR15710">
    <property type="entry name" value="E3 UBIQUITIN-PROTEIN LIGASE PRAJA"/>
    <property type="match status" value="1"/>
</dbReference>
<dbReference type="PROSITE" id="PS50089">
    <property type="entry name" value="ZF_RING_2"/>
    <property type="match status" value="1"/>
</dbReference>
<dbReference type="EMBL" id="JAATIP010000121">
    <property type="protein sequence ID" value="KAF4369883.1"/>
    <property type="molecule type" value="Genomic_DNA"/>
</dbReference>
<keyword evidence="4 6" id="KW-0863">Zinc-finger</keyword>
<dbReference type="InterPro" id="IPR013083">
    <property type="entry name" value="Znf_RING/FYVE/PHD"/>
</dbReference>
<dbReference type="GO" id="GO:0005737">
    <property type="term" value="C:cytoplasm"/>
    <property type="evidence" value="ECO:0007669"/>
    <property type="project" value="TreeGrafter"/>
</dbReference>
<dbReference type="GO" id="GO:0008270">
    <property type="term" value="F:zinc ion binding"/>
    <property type="evidence" value="ECO:0007669"/>
    <property type="project" value="UniProtKB-KW"/>
</dbReference>
<dbReference type="GO" id="GO:0061630">
    <property type="term" value="F:ubiquitin protein ligase activity"/>
    <property type="evidence" value="ECO:0007669"/>
    <property type="project" value="UniProtKB-EC"/>
</dbReference>
<evidence type="ECO:0000256" key="5">
    <source>
        <dbReference type="ARBA" id="ARBA00022833"/>
    </source>
</evidence>
<sequence length="242" mass="27779">MSTSTLVGVGYPSFHIEIVDTINSINIGSMGHSFFIIHLFAKFSRIPKDQSNEELGASLLDHGVDSGGVCHDNIVFIPREKLMKSDNTDAKEAINQMLSDTHLHTSVYHVTDKIVEYALRMWNDDYCNFCVRVDINFFVYVLPEHNISDPDSDSDDGWEDVAIQFVAASEDSIEKLEKFFNNNEIFFCTICCENVDDGEEVTQLPCKHPYHRECILKWLNTSKYCPICRTADFRDRKWEMKA</sequence>
<evidence type="ECO:0000256" key="1">
    <source>
        <dbReference type="ARBA" id="ARBA00000900"/>
    </source>
</evidence>
<evidence type="ECO:0000313" key="8">
    <source>
        <dbReference type="EMBL" id="KAF4369883.1"/>
    </source>
</evidence>
<proteinExistence type="predicted"/>